<accession>A0A2P2LPU5</accession>
<dbReference type="GO" id="GO:0016301">
    <property type="term" value="F:kinase activity"/>
    <property type="evidence" value="ECO:0007669"/>
    <property type="project" value="UniProtKB-KW"/>
</dbReference>
<evidence type="ECO:0000256" key="1">
    <source>
        <dbReference type="SAM" id="Phobius"/>
    </source>
</evidence>
<evidence type="ECO:0000313" key="2">
    <source>
        <dbReference type="EMBL" id="MBX19983.1"/>
    </source>
</evidence>
<keyword evidence="1" id="KW-1133">Transmembrane helix</keyword>
<keyword evidence="2" id="KW-0808">Transferase</keyword>
<dbReference type="AlphaFoldDB" id="A0A2P2LPU5"/>
<name>A0A2P2LPU5_RHIMU</name>
<organism evidence="2">
    <name type="scientific">Rhizophora mucronata</name>
    <name type="common">Asiatic mangrove</name>
    <dbReference type="NCBI Taxonomy" id="61149"/>
    <lineage>
        <taxon>Eukaryota</taxon>
        <taxon>Viridiplantae</taxon>
        <taxon>Streptophyta</taxon>
        <taxon>Embryophyta</taxon>
        <taxon>Tracheophyta</taxon>
        <taxon>Spermatophyta</taxon>
        <taxon>Magnoliopsida</taxon>
        <taxon>eudicotyledons</taxon>
        <taxon>Gunneridae</taxon>
        <taxon>Pentapetalae</taxon>
        <taxon>rosids</taxon>
        <taxon>fabids</taxon>
        <taxon>Malpighiales</taxon>
        <taxon>Rhizophoraceae</taxon>
        <taxon>Rhizophora</taxon>
    </lineage>
</organism>
<dbReference type="EMBL" id="GGEC01039499">
    <property type="protein sequence ID" value="MBX19983.1"/>
    <property type="molecule type" value="Transcribed_RNA"/>
</dbReference>
<sequence>MCPSAAIASCRALWLSSEKESRKSYRGDQSFRYHRNEILPSLLLLDFYFYFFCVLKLSIFLFTIENFGFHWLIYTSKNLQCSALG</sequence>
<reference evidence="2" key="1">
    <citation type="submission" date="2018-02" db="EMBL/GenBank/DDBJ databases">
        <title>Rhizophora mucronata_Transcriptome.</title>
        <authorList>
            <person name="Meera S.P."/>
            <person name="Sreeshan A."/>
            <person name="Augustine A."/>
        </authorList>
    </citation>
    <scope>NUCLEOTIDE SEQUENCE</scope>
    <source>
        <tissue evidence="2">Leaf</tissue>
    </source>
</reference>
<keyword evidence="2" id="KW-0675">Receptor</keyword>
<feature type="transmembrane region" description="Helical" evidence="1">
    <location>
        <begin position="47"/>
        <end position="69"/>
    </location>
</feature>
<keyword evidence="1" id="KW-0472">Membrane</keyword>
<keyword evidence="1" id="KW-0812">Transmembrane</keyword>
<proteinExistence type="predicted"/>
<keyword evidence="2" id="KW-0418">Kinase</keyword>
<protein>
    <submittedName>
        <fullName evidence="2">Putative leucine-rich repeat receptor-like protein kinase At5g49770</fullName>
    </submittedName>
</protein>